<sequence>MLKPINKKKAKTLVLALSFSLAFTVVGPALTANAENTLSDLESSATGQFDVSASQAVSEIDSVGVEDVTEENGQTTPRLLKAAAFKNKVYSYKRGGFAAWCKDYVSYRYNGTSVAENNTWQEAGYIFPNIIKKKGIVNYANGSSYKDYRGTKTYKIGTPTPWGDVAFAQFDRSDYYRVKSNGTGYLK</sequence>
<gene>
    <name evidence="2" type="ORF">HCB06_06695</name>
</gene>
<dbReference type="RefSeq" id="WP_185491613.1">
    <property type="nucleotide sequence ID" value="NZ_JAARVC010000002.1"/>
</dbReference>
<evidence type="ECO:0000256" key="1">
    <source>
        <dbReference type="SAM" id="SignalP"/>
    </source>
</evidence>
<evidence type="ECO:0000313" key="3">
    <source>
        <dbReference type="Proteomes" id="UP000529446"/>
    </source>
</evidence>
<dbReference type="Proteomes" id="UP000529446">
    <property type="component" value="Unassembled WGS sequence"/>
</dbReference>
<dbReference type="EMBL" id="JAARXI010000003">
    <property type="protein sequence ID" value="MBC2116308.1"/>
    <property type="molecule type" value="Genomic_DNA"/>
</dbReference>
<proteinExistence type="predicted"/>
<protein>
    <submittedName>
        <fullName evidence="2">Lacticin RM</fullName>
    </submittedName>
</protein>
<dbReference type="AlphaFoldDB" id="A0A7X0YKS8"/>
<feature type="chain" id="PRO_5031512743" evidence="1">
    <location>
        <begin position="35"/>
        <end position="187"/>
    </location>
</feature>
<accession>A0A7X0YKS8</accession>
<keyword evidence="1" id="KW-0732">Signal</keyword>
<evidence type="ECO:0000313" key="2">
    <source>
        <dbReference type="EMBL" id="MBC2116308.1"/>
    </source>
</evidence>
<feature type="signal peptide" evidence="1">
    <location>
        <begin position="1"/>
        <end position="34"/>
    </location>
</feature>
<reference evidence="2 3" key="1">
    <citation type="submission" date="2020-03" db="EMBL/GenBank/DDBJ databases">
        <title>Soil Listeria distribution.</title>
        <authorList>
            <person name="Liao J."/>
            <person name="Wiedmann M."/>
        </authorList>
    </citation>
    <scope>NUCLEOTIDE SEQUENCE [LARGE SCALE GENOMIC DNA]</scope>
    <source>
        <strain evidence="2 3">FSL L7-0360</strain>
    </source>
</reference>
<organism evidence="2 3">
    <name type="scientific">Listeria booriae</name>
    <dbReference type="NCBI Taxonomy" id="1552123"/>
    <lineage>
        <taxon>Bacteria</taxon>
        <taxon>Bacillati</taxon>
        <taxon>Bacillota</taxon>
        <taxon>Bacilli</taxon>
        <taxon>Bacillales</taxon>
        <taxon>Listeriaceae</taxon>
        <taxon>Listeria</taxon>
    </lineage>
</organism>
<name>A0A7X0YKS8_9LIST</name>
<comment type="caution">
    <text evidence="2">The sequence shown here is derived from an EMBL/GenBank/DDBJ whole genome shotgun (WGS) entry which is preliminary data.</text>
</comment>